<dbReference type="Proteomes" id="UP001595692">
    <property type="component" value="Unassembled WGS sequence"/>
</dbReference>
<keyword evidence="2" id="KW-1185">Reference proteome</keyword>
<organism evidence="1 2">
    <name type="scientific">Pseudaeromonas sharmana</name>
    <dbReference type="NCBI Taxonomy" id="328412"/>
    <lineage>
        <taxon>Bacteria</taxon>
        <taxon>Pseudomonadati</taxon>
        <taxon>Pseudomonadota</taxon>
        <taxon>Gammaproteobacteria</taxon>
        <taxon>Aeromonadales</taxon>
        <taxon>Aeromonadaceae</taxon>
        <taxon>Pseudaeromonas</taxon>
    </lineage>
</organism>
<gene>
    <name evidence="1" type="ORF">ACFOSS_10250</name>
</gene>
<dbReference type="Pfam" id="PF11042">
    <property type="entry name" value="DUF2750"/>
    <property type="match status" value="1"/>
</dbReference>
<sequence length="120" mass="13519">MSQLTADLKANYQLLVDEARESGLLWGLQFGEDWVVCDSNEFSDTDVLPLWSNEAAAKTHCVEEWAEYQPVAIDLETFFEEWVNDLGEDGVLIGTNWNDDLDGLEVEPHELAKDLAAVDE</sequence>
<dbReference type="RefSeq" id="WP_377152260.1">
    <property type="nucleotide sequence ID" value="NZ_JBHSAF010000014.1"/>
</dbReference>
<protein>
    <submittedName>
        <fullName evidence="1">DUF2750 domain-containing protein</fullName>
    </submittedName>
</protein>
<dbReference type="EMBL" id="JBHSAF010000014">
    <property type="protein sequence ID" value="MFC3913845.1"/>
    <property type="molecule type" value="Genomic_DNA"/>
</dbReference>
<accession>A0ABV8CNS4</accession>
<proteinExistence type="predicted"/>
<evidence type="ECO:0000313" key="1">
    <source>
        <dbReference type="EMBL" id="MFC3913845.1"/>
    </source>
</evidence>
<name>A0ABV8CNS4_9GAMM</name>
<dbReference type="InterPro" id="IPR021284">
    <property type="entry name" value="DUF2750"/>
</dbReference>
<reference evidence="2" key="1">
    <citation type="journal article" date="2019" name="Int. J. Syst. Evol. Microbiol.">
        <title>The Global Catalogue of Microorganisms (GCM) 10K type strain sequencing project: providing services to taxonomists for standard genome sequencing and annotation.</title>
        <authorList>
            <consortium name="The Broad Institute Genomics Platform"/>
            <consortium name="The Broad Institute Genome Sequencing Center for Infectious Disease"/>
            <person name="Wu L."/>
            <person name="Ma J."/>
        </authorList>
    </citation>
    <scope>NUCLEOTIDE SEQUENCE [LARGE SCALE GENOMIC DNA]</scope>
    <source>
        <strain evidence="2">CCUG 54939</strain>
    </source>
</reference>
<comment type="caution">
    <text evidence="1">The sequence shown here is derived from an EMBL/GenBank/DDBJ whole genome shotgun (WGS) entry which is preliminary data.</text>
</comment>
<evidence type="ECO:0000313" key="2">
    <source>
        <dbReference type="Proteomes" id="UP001595692"/>
    </source>
</evidence>